<evidence type="ECO:0000256" key="5">
    <source>
        <dbReference type="ARBA" id="ARBA00022692"/>
    </source>
</evidence>
<keyword evidence="6 9" id="KW-1133">Transmembrane helix</keyword>
<evidence type="ECO:0000256" key="2">
    <source>
        <dbReference type="ARBA" id="ARBA00022448"/>
    </source>
</evidence>
<evidence type="ECO:0000256" key="7">
    <source>
        <dbReference type="ARBA" id="ARBA00023136"/>
    </source>
</evidence>
<feature type="transmembrane region" description="Helical" evidence="9">
    <location>
        <begin position="73"/>
        <end position="99"/>
    </location>
</feature>
<evidence type="ECO:0000256" key="8">
    <source>
        <dbReference type="ARBA" id="ARBA00024202"/>
    </source>
</evidence>
<name>A0A1T0AV51_9PAST</name>
<dbReference type="EMBL" id="MUYA01000002">
    <property type="protein sequence ID" value="OOS00589.1"/>
    <property type="molecule type" value="Genomic_DNA"/>
</dbReference>
<keyword evidence="3" id="KW-1003">Cell membrane</keyword>
<evidence type="ECO:0000256" key="3">
    <source>
        <dbReference type="ARBA" id="ARBA00022475"/>
    </source>
</evidence>
<dbReference type="OrthoDB" id="9805855at2"/>
<protein>
    <submittedName>
        <fullName evidence="11">Peptide ABC transporter permease</fullName>
    </submittedName>
</protein>
<evidence type="ECO:0000256" key="6">
    <source>
        <dbReference type="ARBA" id="ARBA00022989"/>
    </source>
</evidence>
<evidence type="ECO:0000313" key="12">
    <source>
        <dbReference type="Proteomes" id="UP000190867"/>
    </source>
</evidence>
<keyword evidence="7 9" id="KW-0472">Membrane</keyword>
<dbReference type="STRING" id="734.B0187_01420"/>
<dbReference type="InterPro" id="IPR035906">
    <property type="entry name" value="MetI-like_sf"/>
</dbReference>
<keyword evidence="12" id="KW-1185">Reference proteome</keyword>
<feature type="domain" description="ABC transmembrane type-1" evidence="10">
    <location>
        <begin position="74"/>
        <end position="306"/>
    </location>
</feature>
<dbReference type="PANTHER" id="PTHR43163">
    <property type="entry name" value="DIPEPTIDE TRANSPORT SYSTEM PERMEASE PROTEIN DPPB-RELATED"/>
    <property type="match status" value="1"/>
</dbReference>
<evidence type="ECO:0000256" key="4">
    <source>
        <dbReference type="ARBA" id="ARBA00022519"/>
    </source>
</evidence>
<keyword evidence="4" id="KW-0997">Cell inner membrane</keyword>
<accession>A0A1T0AV51</accession>
<dbReference type="Pfam" id="PF00528">
    <property type="entry name" value="BPD_transp_1"/>
    <property type="match status" value="1"/>
</dbReference>
<feature type="transmembrane region" description="Helical" evidence="9">
    <location>
        <begin position="283"/>
        <end position="309"/>
    </location>
</feature>
<reference evidence="11 12" key="1">
    <citation type="submission" date="2017-02" db="EMBL/GenBank/DDBJ databases">
        <title>Draft genome sequence of Haemophilus paracuniculus CCUG 43573 type strain.</title>
        <authorList>
            <person name="Engstrom-Jakobsson H."/>
            <person name="Salva-Serra F."/>
            <person name="Thorell K."/>
            <person name="Gonzales-Siles L."/>
            <person name="Karlsson R."/>
            <person name="Boulund F."/>
            <person name="Engstrand L."/>
            <person name="Kristiansson E."/>
            <person name="Moore E."/>
        </authorList>
    </citation>
    <scope>NUCLEOTIDE SEQUENCE [LARGE SCALE GENOMIC DNA]</scope>
    <source>
        <strain evidence="11 12">CCUG 43573</strain>
    </source>
</reference>
<evidence type="ECO:0000256" key="9">
    <source>
        <dbReference type="RuleBase" id="RU363032"/>
    </source>
</evidence>
<dbReference type="RefSeq" id="WP_078236082.1">
    <property type="nucleotide sequence ID" value="NZ_MUYA01000002.1"/>
</dbReference>
<comment type="caution">
    <text evidence="11">The sequence shown here is derived from an EMBL/GenBank/DDBJ whole genome shotgun (WGS) entry which is preliminary data.</text>
</comment>
<dbReference type="PANTHER" id="PTHR43163:SF4">
    <property type="entry name" value="PUTRESCINE EXPORT SYSTEM PERMEASE PROTEIN SAPB"/>
    <property type="match status" value="1"/>
</dbReference>
<sequence length="320" mass="35747">MLVALVRKLFLTLITLILLSLISYHILLRDPLNSFEDLTGIPAYFSYLQNLLNGDLGISYNNGEPLTQQILSVFPATISLSLSALLVSLLLGLPLGFLAANQRHNLLGKTLTTLGSVSLAVPVFWLALVLLYYSSVQQWEIAAVGEIHPIYEINNDTGFRLLDAFLTDSEHRLKIIQNALHHLALPTLILAIPATLEVMRFTQQRAEYVAKQTYVKVAQTRGWSPFKVWRTHIVQNTLPAIVLMITRTLTLIFAFSMLIENVFSWGGIGRWLINALTAQDYNAISAGVMAIGLYVLLIDLLTSLITTLLDPSNKKDWYVK</sequence>
<evidence type="ECO:0000313" key="11">
    <source>
        <dbReference type="EMBL" id="OOS00589.1"/>
    </source>
</evidence>
<keyword evidence="5 9" id="KW-0812">Transmembrane</keyword>
<feature type="transmembrane region" description="Helical" evidence="9">
    <location>
        <begin position="111"/>
        <end position="133"/>
    </location>
</feature>
<dbReference type="GO" id="GO:0071916">
    <property type="term" value="F:dipeptide transmembrane transporter activity"/>
    <property type="evidence" value="ECO:0007669"/>
    <property type="project" value="TreeGrafter"/>
</dbReference>
<feature type="transmembrane region" description="Helical" evidence="9">
    <location>
        <begin position="179"/>
        <end position="196"/>
    </location>
</feature>
<gene>
    <name evidence="11" type="ORF">B0187_01420</name>
</gene>
<evidence type="ECO:0000259" key="10">
    <source>
        <dbReference type="PROSITE" id="PS50928"/>
    </source>
</evidence>
<evidence type="ECO:0000256" key="1">
    <source>
        <dbReference type="ARBA" id="ARBA00004429"/>
    </source>
</evidence>
<dbReference type="Proteomes" id="UP000190867">
    <property type="component" value="Unassembled WGS sequence"/>
</dbReference>
<keyword evidence="2 9" id="KW-0813">Transport</keyword>
<dbReference type="GO" id="GO:0005886">
    <property type="term" value="C:plasma membrane"/>
    <property type="evidence" value="ECO:0007669"/>
    <property type="project" value="UniProtKB-SubCell"/>
</dbReference>
<comment type="subcellular location">
    <subcellularLocation>
        <location evidence="1">Cell inner membrane</location>
        <topology evidence="1">Multi-pass membrane protein</topology>
    </subcellularLocation>
    <subcellularLocation>
        <location evidence="9">Cell membrane</location>
        <topology evidence="9">Multi-pass membrane protein</topology>
    </subcellularLocation>
</comment>
<feature type="transmembrane region" description="Helical" evidence="9">
    <location>
        <begin position="240"/>
        <end position="263"/>
    </location>
</feature>
<dbReference type="SUPFAM" id="SSF161098">
    <property type="entry name" value="MetI-like"/>
    <property type="match status" value="1"/>
</dbReference>
<organism evidence="11 12">
    <name type="scientific">Haemophilus paracuniculus</name>
    <dbReference type="NCBI Taxonomy" id="734"/>
    <lineage>
        <taxon>Bacteria</taxon>
        <taxon>Pseudomonadati</taxon>
        <taxon>Pseudomonadota</taxon>
        <taxon>Gammaproteobacteria</taxon>
        <taxon>Pasteurellales</taxon>
        <taxon>Pasteurellaceae</taxon>
        <taxon>Haemophilus</taxon>
    </lineage>
</organism>
<dbReference type="AlphaFoldDB" id="A0A1T0AV51"/>
<dbReference type="Gene3D" id="1.10.3720.10">
    <property type="entry name" value="MetI-like"/>
    <property type="match status" value="1"/>
</dbReference>
<feature type="transmembrane region" description="Helical" evidence="9">
    <location>
        <begin position="9"/>
        <end position="27"/>
    </location>
</feature>
<dbReference type="CDD" id="cd06261">
    <property type="entry name" value="TM_PBP2"/>
    <property type="match status" value="1"/>
</dbReference>
<comment type="similarity">
    <text evidence="8">Belongs to the binding-protein-dependent transport system permease family. OppBC subfamily.</text>
</comment>
<proteinExistence type="inferred from homology"/>
<dbReference type="PROSITE" id="PS50928">
    <property type="entry name" value="ABC_TM1"/>
    <property type="match status" value="1"/>
</dbReference>
<dbReference type="InterPro" id="IPR000515">
    <property type="entry name" value="MetI-like"/>
</dbReference>